<keyword evidence="3 6" id="KW-0812">Transmembrane</keyword>
<evidence type="ECO:0000256" key="5">
    <source>
        <dbReference type="ARBA" id="ARBA00023136"/>
    </source>
</evidence>
<feature type="transmembrane region" description="Helical" evidence="6">
    <location>
        <begin position="150"/>
        <end position="171"/>
    </location>
</feature>
<feature type="transmembrane region" description="Helical" evidence="6">
    <location>
        <begin position="286"/>
        <end position="306"/>
    </location>
</feature>
<feature type="domain" description="ABC3 transporter permease C-terminal" evidence="7">
    <location>
        <begin position="334"/>
        <end position="453"/>
    </location>
</feature>
<evidence type="ECO:0000313" key="8">
    <source>
        <dbReference type="EMBL" id="OAK55302.1"/>
    </source>
</evidence>
<dbReference type="PANTHER" id="PTHR30287">
    <property type="entry name" value="MEMBRANE COMPONENT OF PREDICTED ABC SUPERFAMILY METABOLITE UPTAKE TRANSPORTER"/>
    <property type="match status" value="1"/>
</dbReference>
<proteinExistence type="predicted"/>
<sequence length="460" mass="47174">MRAMTNSSGRREHGASILVTALASFFGVVLIQATAFLLDIFGDDGEGSVAIALYCVAMVFILLALYVAAVVTANTFGTIVAGRTKTIALLRLLGASGRELRRSVSREGLSVGFFGAAVGLVVGVASSHLARAIAVSSGKLPDVAYTTVQPLVATPVVIVVGTTWAASYIGAKRVLDVTPIQATGAVVDVPGGSAPRRTARTASAIVLIAGGVILLGLGVVVGTVTPAGVLVAFAGGAASFTGVMVGARRIVPWLLRVVGRLFGASPSARLASANATRYPERSTRTALGLLIGVTLVVTFSVAMYSYRSMLENEFSAESLDQVLTVTVGIMTGLIGFSGVIAAVGMVNNLSLSVMQRTRELGLLRALGFTRKQIRSMIVSESAQMVIASMGFGLLLGIVYGWAAAQSLLGSIAQSGITVPTLPWAVIAGTVLCAAVLALVASLVPSRRATRISPVVALSEA</sequence>
<dbReference type="Proteomes" id="UP000077519">
    <property type="component" value="Unassembled WGS sequence"/>
</dbReference>
<feature type="domain" description="ABC3 transporter permease C-terminal" evidence="7">
    <location>
        <begin position="58"/>
        <end position="173"/>
    </location>
</feature>
<dbReference type="InterPro" id="IPR038766">
    <property type="entry name" value="Membrane_comp_ABC_pdt"/>
</dbReference>
<evidence type="ECO:0000256" key="3">
    <source>
        <dbReference type="ARBA" id="ARBA00022692"/>
    </source>
</evidence>
<dbReference type="Pfam" id="PF02687">
    <property type="entry name" value="FtsX"/>
    <property type="match status" value="2"/>
</dbReference>
<dbReference type="InterPro" id="IPR003838">
    <property type="entry name" value="ABC3_permease_C"/>
</dbReference>
<evidence type="ECO:0000259" key="7">
    <source>
        <dbReference type="Pfam" id="PF02687"/>
    </source>
</evidence>
<feature type="transmembrane region" description="Helical" evidence="6">
    <location>
        <begin position="384"/>
        <end position="403"/>
    </location>
</feature>
<reference evidence="8 9" key="1">
    <citation type="submission" date="2016-03" db="EMBL/GenBank/DDBJ databases">
        <title>Genome sequence of Rhodococcus kyotonensis KB10.</title>
        <authorList>
            <person name="Jeong H."/>
            <person name="Hong C.E."/>
            <person name="Jo S.H."/>
            <person name="Park J.M."/>
        </authorList>
    </citation>
    <scope>NUCLEOTIDE SEQUENCE [LARGE SCALE GENOMIC DNA]</scope>
    <source>
        <strain evidence="8 9">KB10</strain>
    </source>
</reference>
<evidence type="ECO:0000256" key="6">
    <source>
        <dbReference type="SAM" id="Phobius"/>
    </source>
</evidence>
<feature type="transmembrane region" description="Helical" evidence="6">
    <location>
        <begin position="108"/>
        <end position="130"/>
    </location>
</feature>
<evidence type="ECO:0000256" key="1">
    <source>
        <dbReference type="ARBA" id="ARBA00004651"/>
    </source>
</evidence>
<comment type="subcellular location">
    <subcellularLocation>
        <location evidence="1">Cell membrane</location>
        <topology evidence="1">Multi-pass membrane protein</topology>
    </subcellularLocation>
</comment>
<keyword evidence="9" id="KW-1185">Reference proteome</keyword>
<protein>
    <submittedName>
        <fullName evidence="8">ABC transporter permease</fullName>
    </submittedName>
</protein>
<feature type="transmembrane region" description="Helical" evidence="6">
    <location>
        <begin position="15"/>
        <end position="38"/>
    </location>
</feature>
<organism evidence="8 9">
    <name type="scientific">Rhodococcoides kyotonense</name>
    <dbReference type="NCBI Taxonomy" id="398843"/>
    <lineage>
        <taxon>Bacteria</taxon>
        <taxon>Bacillati</taxon>
        <taxon>Actinomycetota</taxon>
        <taxon>Actinomycetes</taxon>
        <taxon>Mycobacteriales</taxon>
        <taxon>Nocardiaceae</taxon>
        <taxon>Rhodococcoides</taxon>
    </lineage>
</organism>
<evidence type="ECO:0000256" key="2">
    <source>
        <dbReference type="ARBA" id="ARBA00022475"/>
    </source>
</evidence>
<dbReference type="GO" id="GO:0005886">
    <property type="term" value="C:plasma membrane"/>
    <property type="evidence" value="ECO:0007669"/>
    <property type="project" value="UniProtKB-SubCell"/>
</dbReference>
<keyword evidence="5 6" id="KW-0472">Membrane</keyword>
<keyword evidence="4 6" id="KW-1133">Transmembrane helix</keyword>
<name>A0A177YIC7_9NOCA</name>
<evidence type="ECO:0000313" key="9">
    <source>
        <dbReference type="Proteomes" id="UP000077519"/>
    </source>
</evidence>
<feature type="transmembrane region" description="Helical" evidence="6">
    <location>
        <begin position="50"/>
        <end position="81"/>
    </location>
</feature>
<feature type="transmembrane region" description="Helical" evidence="6">
    <location>
        <begin position="326"/>
        <end position="346"/>
    </location>
</feature>
<feature type="transmembrane region" description="Helical" evidence="6">
    <location>
        <begin position="227"/>
        <end position="247"/>
    </location>
</feature>
<dbReference type="EMBL" id="LVHI01000011">
    <property type="protein sequence ID" value="OAK55302.1"/>
    <property type="molecule type" value="Genomic_DNA"/>
</dbReference>
<evidence type="ECO:0000256" key="4">
    <source>
        <dbReference type="ARBA" id="ARBA00022989"/>
    </source>
</evidence>
<gene>
    <name evidence="8" type="ORF">A3K89_20865</name>
</gene>
<feature type="transmembrane region" description="Helical" evidence="6">
    <location>
        <begin position="202"/>
        <end position="221"/>
    </location>
</feature>
<feature type="transmembrane region" description="Helical" evidence="6">
    <location>
        <begin position="423"/>
        <end position="443"/>
    </location>
</feature>
<comment type="caution">
    <text evidence="8">The sequence shown here is derived from an EMBL/GenBank/DDBJ whole genome shotgun (WGS) entry which is preliminary data.</text>
</comment>
<dbReference type="AlphaFoldDB" id="A0A177YIC7"/>
<dbReference type="RefSeq" id="WP_068423983.1">
    <property type="nucleotide sequence ID" value="NZ_LVHI01000011.1"/>
</dbReference>
<dbReference type="PANTHER" id="PTHR30287:SF2">
    <property type="entry name" value="BLL1001 PROTEIN"/>
    <property type="match status" value="1"/>
</dbReference>
<accession>A0A177YIC7</accession>
<keyword evidence="2" id="KW-1003">Cell membrane</keyword>